<gene>
    <name evidence="11" type="ORF">IAC56_02675</name>
</gene>
<feature type="transmembrane region" description="Helical" evidence="10">
    <location>
        <begin position="167"/>
        <end position="190"/>
    </location>
</feature>
<dbReference type="InterPro" id="IPR002528">
    <property type="entry name" value="MATE_fam"/>
</dbReference>
<protein>
    <recommendedName>
        <fullName evidence="9">Multidrug-efflux transporter</fullName>
    </recommendedName>
</protein>
<evidence type="ECO:0000313" key="11">
    <source>
        <dbReference type="EMBL" id="HIU37161.1"/>
    </source>
</evidence>
<dbReference type="GO" id="GO:0015297">
    <property type="term" value="F:antiporter activity"/>
    <property type="evidence" value="ECO:0007669"/>
    <property type="project" value="UniProtKB-KW"/>
</dbReference>
<feature type="transmembrane region" description="Helical" evidence="10">
    <location>
        <begin position="196"/>
        <end position="219"/>
    </location>
</feature>
<evidence type="ECO:0000256" key="8">
    <source>
        <dbReference type="ARBA" id="ARBA00023136"/>
    </source>
</evidence>
<accession>A0A9D1II97</accession>
<evidence type="ECO:0000256" key="7">
    <source>
        <dbReference type="ARBA" id="ARBA00023065"/>
    </source>
</evidence>
<feature type="transmembrane region" description="Helical" evidence="10">
    <location>
        <begin position="94"/>
        <end position="114"/>
    </location>
</feature>
<name>A0A9D1II97_9BURK</name>
<evidence type="ECO:0000256" key="6">
    <source>
        <dbReference type="ARBA" id="ARBA00022989"/>
    </source>
</evidence>
<feature type="transmembrane region" description="Helical" evidence="10">
    <location>
        <begin position="282"/>
        <end position="305"/>
    </location>
</feature>
<reference evidence="11" key="2">
    <citation type="journal article" date="2021" name="PeerJ">
        <title>Extensive microbial diversity within the chicken gut microbiome revealed by metagenomics and culture.</title>
        <authorList>
            <person name="Gilroy R."/>
            <person name="Ravi A."/>
            <person name="Getino M."/>
            <person name="Pursley I."/>
            <person name="Horton D.L."/>
            <person name="Alikhan N.F."/>
            <person name="Baker D."/>
            <person name="Gharbi K."/>
            <person name="Hall N."/>
            <person name="Watson M."/>
            <person name="Adriaenssens E.M."/>
            <person name="Foster-Nyarko E."/>
            <person name="Jarju S."/>
            <person name="Secka A."/>
            <person name="Antonio M."/>
            <person name="Oren A."/>
            <person name="Chaudhuri R.R."/>
            <person name="La Ragione R."/>
            <person name="Hildebrand F."/>
            <person name="Pallen M.J."/>
        </authorList>
    </citation>
    <scope>NUCLEOTIDE SEQUENCE</scope>
    <source>
        <strain evidence="11">7463</strain>
    </source>
</reference>
<feature type="transmembrane region" description="Helical" evidence="10">
    <location>
        <begin position="325"/>
        <end position="350"/>
    </location>
</feature>
<sequence>MTHPLPQRLTPPDISGRAIAKLAGPIFVANIAIVGGGTIDTVMAGHLGADHLAAIALGLASMIMIFMGLVGILQGMSPIAGHHFGARRYEKIGFELSQCLWLAFFLCFIGMPLLGCTEIWTNLAQAMGPVKTMASQYLLISMVGLPAALGGRAFVSLNAAVSRPKVTMYVSLAMVVLKAPLNAIFMYGWFGFDAMGGAGAAVSSTILTWLSFFIYIAVWKKDPFYELMRCKRYYGPDLKAMWAQLKIGIPIGLSTFFEVSSFTLMAIFISRFGAVTVSAHQIVANITGLCYMLALAIGISCTVLVSQCLGAGWPSVAEKATKKCLTIAVVIATIVAISLFFGRGLFLSLYTNDETVIRIGYSLILFGILYHVFDAMQCVSAFALRGYRVTFWPMIIYGVMLWGVGLLGGYYIAFIGEPFTAPLAAYGFWGMTALGLFLAGVSLAFTALYVARIKTKEDAGEHQAEEAAH</sequence>
<feature type="transmembrane region" description="Helical" evidence="10">
    <location>
        <begin position="51"/>
        <end position="73"/>
    </location>
</feature>
<dbReference type="InterPro" id="IPR048279">
    <property type="entry name" value="MdtK-like"/>
</dbReference>
<feature type="transmembrane region" description="Helical" evidence="10">
    <location>
        <begin position="247"/>
        <end position="270"/>
    </location>
</feature>
<dbReference type="GO" id="GO:0042910">
    <property type="term" value="F:xenobiotic transmembrane transporter activity"/>
    <property type="evidence" value="ECO:0007669"/>
    <property type="project" value="InterPro"/>
</dbReference>
<dbReference type="Proteomes" id="UP000824083">
    <property type="component" value="Unassembled WGS sequence"/>
</dbReference>
<dbReference type="PANTHER" id="PTHR43298">
    <property type="entry name" value="MULTIDRUG RESISTANCE PROTEIN NORM-RELATED"/>
    <property type="match status" value="1"/>
</dbReference>
<dbReference type="NCBIfam" id="TIGR00797">
    <property type="entry name" value="matE"/>
    <property type="match status" value="1"/>
</dbReference>
<evidence type="ECO:0000256" key="9">
    <source>
        <dbReference type="ARBA" id="ARBA00031636"/>
    </source>
</evidence>
<dbReference type="PANTHER" id="PTHR43298:SF2">
    <property type="entry name" value="FMN_FAD EXPORTER YEEO-RELATED"/>
    <property type="match status" value="1"/>
</dbReference>
<keyword evidence="6 10" id="KW-1133">Transmembrane helix</keyword>
<evidence type="ECO:0000256" key="5">
    <source>
        <dbReference type="ARBA" id="ARBA00022692"/>
    </source>
</evidence>
<comment type="subcellular location">
    <subcellularLocation>
        <location evidence="1">Cell inner membrane</location>
        <topology evidence="1">Multi-pass membrane protein</topology>
    </subcellularLocation>
</comment>
<keyword evidence="3" id="KW-0050">Antiport</keyword>
<dbReference type="PIRSF" id="PIRSF006603">
    <property type="entry name" value="DinF"/>
    <property type="match status" value="1"/>
</dbReference>
<feature type="transmembrane region" description="Helical" evidence="10">
    <location>
        <begin position="134"/>
        <end position="155"/>
    </location>
</feature>
<dbReference type="Pfam" id="PF01554">
    <property type="entry name" value="MatE"/>
    <property type="match status" value="2"/>
</dbReference>
<feature type="transmembrane region" description="Helical" evidence="10">
    <location>
        <begin position="18"/>
        <end position="39"/>
    </location>
</feature>
<keyword evidence="7" id="KW-0406">Ion transport</keyword>
<evidence type="ECO:0000256" key="10">
    <source>
        <dbReference type="SAM" id="Phobius"/>
    </source>
</evidence>
<keyword evidence="2" id="KW-0813">Transport</keyword>
<feature type="transmembrane region" description="Helical" evidence="10">
    <location>
        <begin position="356"/>
        <end position="373"/>
    </location>
</feature>
<dbReference type="GO" id="GO:0006811">
    <property type="term" value="P:monoatomic ion transport"/>
    <property type="evidence" value="ECO:0007669"/>
    <property type="project" value="UniProtKB-KW"/>
</dbReference>
<dbReference type="CDD" id="cd13131">
    <property type="entry name" value="MATE_NorM_like"/>
    <property type="match status" value="1"/>
</dbReference>
<organism evidence="11 12">
    <name type="scientific">Candidatus Aphodousia faecigallinarum</name>
    <dbReference type="NCBI Taxonomy" id="2840677"/>
    <lineage>
        <taxon>Bacteria</taxon>
        <taxon>Pseudomonadati</taxon>
        <taxon>Pseudomonadota</taxon>
        <taxon>Betaproteobacteria</taxon>
        <taxon>Burkholderiales</taxon>
        <taxon>Sutterellaceae</taxon>
        <taxon>Sutterellaceae incertae sedis</taxon>
        <taxon>Candidatus Aphodousia</taxon>
    </lineage>
</organism>
<evidence type="ECO:0000256" key="4">
    <source>
        <dbReference type="ARBA" id="ARBA00022475"/>
    </source>
</evidence>
<proteinExistence type="predicted"/>
<evidence type="ECO:0000313" key="12">
    <source>
        <dbReference type="Proteomes" id="UP000824083"/>
    </source>
</evidence>
<comment type="caution">
    <text evidence="11">The sequence shown here is derived from an EMBL/GenBank/DDBJ whole genome shotgun (WGS) entry which is preliminary data.</text>
</comment>
<feature type="transmembrane region" description="Helical" evidence="10">
    <location>
        <begin position="426"/>
        <end position="451"/>
    </location>
</feature>
<reference evidence="11" key="1">
    <citation type="submission" date="2020-10" db="EMBL/GenBank/DDBJ databases">
        <authorList>
            <person name="Gilroy R."/>
        </authorList>
    </citation>
    <scope>NUCLEOTIDE SEQUENCE</scope>
    <source>
        <strain evidence="11">7463</strain>
    </source>
</reference>
<dbReference type="EMBL" id="DVMY01000048">
    <property type="protein sequence ID" value="HIU37161.1"/>
    <property type="molecule type" value="Genomic_DNA"/>
</dbReference>
<evidence type="ECO:0000256" key="2">
    <source>
        <dbReference type="ARBA" id="ARBA00022448"/>
    </source>
</evidence>
<evidence type="ECO:0000256" key="1">
    <source>
        <dbReference type="ARBA" id="ARBA00004429"/>
    </source>
</evidence>
<dbReference type="GO" id="GO:0005886">
    <property type="term" value="C:plasma membrane"/>
    <property type="evidence" value="ECO:0007669"/>
    <property type="project" value="UniProtKB-SubCell"/>
</dbReference>
<feature type="transmembrane region" description="Helical" evidence="10">
    <location>
        <begin position="394"/>
        <end position="414"/>
    </location>
</feature>
<keyword evidence="8 10" id="KW-0472">Membrane</keyword>
<dbReference type="InterPro" id="IPR050222">
    <property type="entry name" value="MATE_MdtK"/>
</dbReference>
<keyword evidence="5 10" id="KW-0812">Transmembrane</keyword>
<keyword evidence="4" id="KW-1003">Cell membrane</keyword>
<dbReference type="AlphaFoldDB" id="A0A9D1II97"/>
<evidence type="ECO:0000256" key="3">
    <source>
        <dbReference type="ARBA" id="ARBA00022449"/>
    </source>
</evidence>